<name>A0A9D1F601_9FIRM</name>
<protein>
    <recommendedName>
        <fullName evidence="3">PD-(D/E)XK nuclease family transposase</fullName>
    </recommendedName>
</protein>
<reference evidence="1" key="2">
    <citation type="journal article" date="2021" name="PeerJ">
        <title>Extensive microbial diversity within the chicken gut microbiome revealed by metagenomics and culture.</title>
        <authorList>
            <person name="Gilroy R."/>
            <person name="Ravi A."/>
            <person name="Getino M."/>
            <person name="Pursley I."/>
            <person name="Horton D.L."/>
            <person name="Alikhan N.F."/>
            <person name="Baker D."/>
            <person name="Gharbi K."/>
            <person name="Hall N."/>
            <person name="Watson M."/>
            <person name="Adriaenssens E.M."/>
            <person name="Foster-Nyarko E."/>
            <person name="Jarju S."/>
            <person name="Secka A."/>
            <person name="Antonio M."/>
            <person name="Oren A."/>
            <person name="Chaudhuri R.R."/>
            <person name="La Ragione R."/>
            <person name="Hildebrand F."/>
            <person name="Pallen M.J."/>
        </authorList>
    </citation>
    <scope>NUCLEOTIDE SEQUENCE</scope>
    <source>
        <strain evidence="1">CHK178-757</strain>
    </source>
</reference>
<accession>A0A9D1F601</accession>
<gene>
    <name evidence="1" type="ORF">IAB46_12200</name>
</gene>
<evidence type="ECO:0000313" key="1">
    <source>
        <dbReference type="EMBL" id="HIS48293.1"/>
    </source>
</evidence>
<sequence length="148" mass="16841">MSYMVTQEVSEDFKGGAHIIYVNSAIEDETELGRLIHDLHCKNADDMHSEVLARRVCELKETQKGVDRMSEVLDNLFHQMYNEKLNMYNEKLKIVEQQAMERGELKAKKEAALSLAGIGLTIEQIAQALKENVTTIQEWLSENLASSK</sequence>
<evidence type="ECO:0008006" key="3">
    <source>
        <dbReference type="Google" id="ProtNLM"/>
    </source>
</evidence>
<reference evidence="1" key="1">
    <citation type="submission" date="2020-10" db="EMBL/GenBank/DDBJ databases">
        <authorList>
            <person name="Gilroy R."/>
        </authorList>
    </citation>
    <scope>NUCLEOTIDE SEQUENCE</scope>
    <source>
        <strain evidence="1">CHK178-757</strain>
    </source>
</reference>
<organism evidence="1 2">
    <name type="scientific">Candidatus Scybalocola faecigallinarum</name>
    <dbReference type="NCBI Taxonomy" id="2840941"/>
    <lineage>
        <taxon>Bacteria</taxon>
        <taxon>Bacillati</taxon>
        <taxon>Bacillota</taxon>
        <taxon>Clostridia</taxon>
        <taxon>Lachnospirales</taxon>
        <taxon>Lachnospiraceae</taxon>
        <taxon>Lachnospiraceae incertae sedis</taxon>
        <taxon>Candidatus Scybalocola (ex Gilroy et al. 2021)</taxon>
    </lineage>
</organism>
<proteinExistence type="predicted"/>
<dbReference type="Proteomes" id="UP000823927">
    <property type="component" value="Unassembled WGS sequence"/>
</dbReference>
<evidence type="ECO:0000313" key="2">
    <source>
        <dbReference type="Proteomes" id="UP000823927"/>
    </source>
</evidence>
<comment type="caution">
    <text evidence="1">The sequence shown here is derived from an EMBL/GenBank/DDBJ whole genome shotgun (WGS) entry which is preliminary data.</text>
</comment>
<dbReference type="AlphaFoldDB" id="A0A9D1F601"/>
<dbReference type="EMBL" id="DVIT01000052">
    <property type="protein sequence ID" value="HIS48293.1"/>
    <property type="molecule type" value="Genomic_DNA"/>
</dbReference>